<dbReference type="GO" id="GO:0008017">
    <property type="term" value="F:microtubule binding"/>
    <property type="evidence" value="ECO:0007669"/>
    <property type="project" value="InterPro"/>
</dbReference>
<dbReference type="PRINTS" id="PR00380">
    <property type="entry name" value="KINESINHEAVY"/>
</dbReference>
<evidence type="ECO:0000259" key="13">
    <source>
        <dbReference type="PROSITE" id="PS50067"/>
    </source>
</evidence>
<feature type="compositionally biased region" description="Polar residues" evidence="12">
    <location>
        <begin position="1702"/>
        <end position="1711"/>
    </location>
</feature>
<keyword evidence="3" id="KW-0597">Phosphoprotein</keyword>
<dbReference type="InterPro" id="IPR047149">
    <property type="entry name" value="KIF11-like"/>
</dbReference>
<evidence type="ECO:0000256" key="8">
    <source>
        <dbReference type="ARBA" id="ARBA00023175"/>
    </source>
</evidence>
<keyword evidence="5 10" id="KW-0547">Nucleotide-binding</keyword>
<dbReference type="PANTHER" id="PTHR47970">
    <property type="entry name" value="KINESIN-LIKE PROTEIN KIF11"/>
    <property type="match status" value="1"/>
</dbReference>
<evidence type="ECO:0000256" key="11">
    <source>
        <dbReference type="SAM" id="Coils"/>
    </source>
</evidence>
<keyword evidence="8 10" id="KW-0505">Motor protein</keyword>
<keyword evidence="6 10" id="KW-0067">ATP-binding</keyword>
<feature type="domain" description="Kinesin motor" evidence="13">
    <location>
        <begin position="203"/>
        <end position="624"/>
    </location>
</feature>
<evidence type="ECO:0000256" key="3">
    <source>
        <dbReference type="ARBA" id="ARBA00022553"/>
    </source>
</evidence>
<dbReference type="InterPro" id="IPR036961">
    <property type="entry name" value="Kinesin_motor_dom_sf"/>
</dbReference>
<feature type="coiled-coil region" evidence="11">
    <location>
        <begin position="1078"/>
        <end position="1563"/>
    </location>
</feature>
<feature type="compositionally biased region" description="Basic and acidic residues" evidence="12">
    <location>
        <begin position="1712"/>
        <end position="1722"/>
    </location>
</feature>
<protein>
    <submittedName>
        <fullName evidence="14">Kinesin family member 20B</fullName>
    </submittedName>
</protein>
<accession>A0A8C0TV74</accession>
<organism evidence="14 15">
    <name type="scientific">Canis lupus familiaris</name>
    <name type="common">Dog</name>
    <name type="synonym">Canis familiaris</name>
    <dbReference type="NCBI Taxonomy" id="9615"/>
    <lineage>
        <taxon>Eukaryota</taxon>
        <taxon>Metazoa</taxon>
        <taxon>Chordata</taxon>
        <taxon>Craniata</taxon>
        <taxon>Vertebrata</taxon>
        <taxon>Euteleostomi</taxon>
        <taxon>Mammalia</taxon>
        <taxon>Eutheria</taxon>
        <taxon>Laurasiatheria</taxon>
        <taxon>Carnivora</taxon>
        <taxon>Caniformia</taxon>
        <taxon>Canidae</taxon>
        <taxon>Canis</taxon>
    </lineage>
</organism>
<dbReference type="Pfam" id="PF00225">
    <property type="entry name" value="Kinesin"/>
    <property type="match status" value="1"/>
</dbReference>
<feature type="region of interest" description="Disordered" evidence="12">
    <location>
        <begin position="1"/>
        <end position="54"/>
    </location>
</feature>
<dbReference type="GO" id="GO:0003777">
    <property type="term" value="F:microtubule motor activity"/>
    <property type="evidence" value="ECO:0007669"/>
    <property type="project" value="InterPro"/>
</dbReference>
<dbReference type="GO" id="GO:0005874">
    <property type="term" value="C:microtubule"/>
    <property type="evidence" value="ECO:0007669"/>
    <property type="project" value="UniProtKB-KW"/>
</dbReference>
<gene>
    <name evidence="14" type="primary">KIF20B</name>
</gene>
<keyword evidence="7 11" id="KW-0175">Coiled coil</keyword>
<feature type="compositionally biased region" description="Basic and acidic residues" evidence="12">
    <location>
        <begin position="872"/>
        <end position="883"/>
    </location>
</feature>
<evidence type="ECO:0000256" key="1">
    <source>
        <dbReference type="ARBA" id="ARBA00004186"/>
    </source>
</evidence>
<feature type="compositionally biased region" description="Low complexity" evidence="12">
    <location>
        <begin position="1"/>
        <end position="17"/>
    </location>
</feature>
<dbReference type="InterPro" id="IPR001752">
    <property type="entry name" value="Kinesin_motor_dom"/>
</dbReference>
<keyword evidence="9" id="KW-0206">Cytoskeleton</keyword>
<dbReference type="InterPro" id="IPR019821">
    <property type="entry name" value="Kinesin_motor_CS"/>
</dbReference>
<evidence type="ECO:0000256" key="10">
    <source>
        <dbReference type="PROSITE-ProRule" id="PRU00283"/>
    </source>
</evidence>
<dbReference type="CDD" id="cd21786">
    <property type="entry name" value="RBD_KIF20B"/>
    <property type="match status" value="1"/>
</dbReference>
<feature type="coiled-coil region" evidence="11">
    <location>
        <begin position="622"/>
        <end position="649"/>
    </location>
</feature>
<dbReference type="SUPFAM" id="SSF52540">
    <property type="entry name" value="P-loop containing nucleoside triphosphate hydrolases"/>
    <property type="match status" value="1"/>
</dbReference>
<keyword evidence="4" id="KW-0493">Microtubule</keyword>
<dbReference type="GO" id="GO:0005524">
    <property type="term" value="F:ATP binding"/>
    <property type="evidence" value="ECO:0007669"/>
    <property type="project" value="UniProtKB-UniRule"/>
</dbReference>
<feature type="region of interest" description="Disordered" evidence="12">
    <location>
        <begin position="1579"/>
        <end position="1602"/>
    </location>
</feature>
<evidence type="ECO:0000256" key="12">
    <source>
        <dbReference type="SAM" id="MobiDB-lite"/>
    </source>
</evidence>
<feature type="compositionally biased region" description="Polar residues" evidence="12">
    <location>
        <begin position="814"/>
        <end position="829"/>
    </location>
</feature>
<dbReference type="InterPro" id="IPR027417">
    <property type="entry name" value="P-loop_NTPase"/>
</dbReference>
<dbReference type="Proteomes" id="UP000694542">
    <property type="component" value="Chromosome 28"/>
</dbReference>
<evidence type="ECO:0000256" key="2">
    <source>
        <dbReference type="ARBA" id="ARBA00022490"/>
    </source>
</evidence>
<dbReference type="Ensembl" id="ENSCAFT00040048242.1">
    <property type="protein sequence ID" value="ENSCAFP00040042130.1"/>
    <property type="gene ID" value="ENSCAFG00040025778.1"/>
</dbReference>
<sequence>MGVRADGGAAAAAARQRPAPHRTPDCGKLGLSPPGRPPAPRPSRGRRSETRPRFESFFRERAGSPLRELLRSWAPFRKSRPLPAFRAAASPPLFEFEKENIAALRAGLAGRATLQVKGSAQLRVRGRRWVTVHIRCLRLGDGTDIMESNLNQDGVLRPSYVFSADPIARPSEINFDGIKLNLSREFSLVASSTEANSLESKDYLQVYLRIRPFTQSEKEHESEGCVYMLDSQTLLLKDPQSILGRLSEKSSGQMAQKFTFSKVFGPETTQKEFFQGCIMQPVKDLLKGQSRLIFTYGLTNSGKTYTFQGTEENIGILPRTLNVLFDSLQERLYTKMNLKPHRSREYLRLSPYQEKEEVASKSALLRQIKEVVMQNDSYESLYGSLTNSLNIPESEESMKDCEQASLNMNNNIKFSVWVSFFEIYNECVYDLFVPVLSKFQKRKILRLSQDVKGYSFIKDLQWIQVSDSKEAYRLLKLGIKHQSVAFTKLNNASSRSHSIFTIRILQIEDSEMPRVMRVSELCLCDLAGSERTMKTQNEGERLRETGNINTSLLTLGKCINVLKNSEKSKFQQHVPFRESKLTHYFQSFFNGKGKICMIVNISQCYFAYDETLNVLKFSAIAQKKLLDLIEDLKKKLINERKEKLTLEFKIRDEVTQEFTQYLAQREADFKETLLQEREILEENAECRLAIFKDLVGKCDTQEEPVNEDCAVKVETKEAHNYIGIEDIIDSLQDDVTDIKKQAEIAHLYITSLADPQEAIACLEIKFNQVKAELAKTKEELVKTQEELKKRQNESEINLNSLIQELEKSNKDEAGTSSLVKNNKLTSNETVEVPKDDKTKTDLGRKRINKNELQLEEPPAKKGPLHVSPAITEDEKKSEEMPKNISEDEDIRILQENNKELKTCLLTAKNELKNEKEEKAELNKKIISLQQELSFSEKKSFTLSIEVQQIQSNYDNAISELHVQRGINQEQEEKIVKLSKEIETARRNITNNVSQIQLMQAKIDELRRLDSVSQISNIDLLNFRDLSSGSQEDKHLLDNDNLVSKQVKEYGTQELRRKSSFHSSIEAIWEECKEIVKGSSKKSHQIQELEQQIEKLQAELKGCMDENNRLKIEERENKNKGDLLKEKENLIQQLKQELQEKNTSLDVQVQHVVEGKRALSELTQDITCYKVKIKELEAILETHKDECSHSAKLEQEILEKESIILKLERNLKDFQANLQDSIKNTKDLSEREVKLKEEISQLTSNLQDAKHSLKLKEEEKETSWHTAEKLKEELSASSALIQNLKADLQRKEEDYAELKEKLADAKKQIEQVQKEVSVMRDEEKLLRIKVHELEKKKNQCSQEIDIKQRTIQQLKEQLSNQNVEEAIQQYERVCKDLNVKEKIIEDMRMTLEEQEETQAEQDRVLEAKLEEAEGLATELEKWKEKCKDLEAKSNQRSNKELEDNTDVLSEKLSKLQDELQESEHKYKAERKKWLEEKMMLIIQAKEAENLRNKEMKKYAEDRERCLKQQNEVEILTAQLAEKDDNLQKWREERDQLVAALEVQLKELISSNRQKDNEIEELKKITLEPSETEEQNVDIKPTHMSSVDPGRVETEPQPTNFEISGNEVEDGSVVLDSCEVSTENNQTTRFPKPELEIQFTPLRPNKMAVKHPGCTLPVTVKISKARKRKSNEMEGSSMFSSWWKSRNTPEALCQDLVKCENKKNATPRSNLKSPDSEHRKSSVKKEKKVSTRPSSKKTYSLRSQASTVSTNMATKIKEGTLQKFGDFLQHSPTILQSKAKKIIETMSSSKLSNVEVSKENLSRPKQAKRKLYTNEISSPIDISGQVILMDHKVKESDHQILKRRLRTKTAK</sequence>
<dbReference type="PROSITE" id="PS50067">
    <property type="entry name" value="KINESIN_MOTOR_2"/>
    <property type="match status" value="1"/>
</dbReference>
<dbReference type="OrthoDB" id="123929at2759"/>
<dbReference type="GO" id="GO:0005819">
    <property type="term" value="C:spindle"/>
    <property type="evidence" value="ECO:0007669"/>
    <property type="project" value="UniProtKB-SubCell"/>
</dbReference>
<evidence type="ECO:0000313" key="15">
    <source>
        <dbReference type="Proteomes" id="UP000694542"/>
    </source>
</evidence>
<feature type="binding site" evidence="10">
    <location>
        <begin position="297"/>
        <end position="304"/>
    </location>
    <ligand>
        <name>ATP</name>
        <dbReference type="ChEBI" id="CHEBI:30616"/>
    </ligand>
</feature>
<evidence type="ECO:0000313" key="14">
    <source>
        <dbReference type="Ensembl" id="ENSCAFP00040042130.1"/>
    </source>
</evidence>
<evidence type="ECO:0000256" key="4">
    <source>
        <dbReference type="ARBA" id="ARBA00022701"/>
    </source>
</evidence>
<feature type="compositionally biased region" description="Polar residues" evidence="12">
    <location>
        <begin position="1729"/>
        <end position="1745"/>
    </location>
</feature>
<reference evidence="14" key="2">
    <citation type="submission" date="2025-08" db="UniProtKB">
        <authorList>
            <consortium name="Ensembl"/>
        </authorList>
    </citation>
    <scope>IDENTIFICATION</scope>
</reference>
<evidence type="ECO:0000256" key="7">
    <source>
        <dbReference type="ARBA" id="ARBA00023054"/>
    </source>
</evidence>
<dbReference type="SMART" id="SM00129">
    <property type="entry name" value="KISc"/>
    <property type="match status" value="1"/>
</dbReference>
<comment type="similarity">
    <text evidence="10">Belongs to the TRAFAC class myosin-kinesin ATPase superfamily. Kinesin family.</text>
</comment>
<evidence type="ECO:0000256" key="5">
    <source>
        <dbReference type="ARBA" id="ARBA00022741"/>
    </source>
</evidence>
<dbReference type="GO" id="GO:0007018">
    <property type="term" value="P:microtubule-based movement"/>
    <property type="evidence" value="ECO:0007669"/>
    <property type="project" value="InterPro"/>
</dbReference>
<reference evidence="14" key="1">
    <citation type="submission" date="2018-10" db="EMBL/GenBank/DDBJ databases">
        <title>De novo assembly of a Great Dane genome.</title>
        <authorList>
            <person name="Kidd J.M."/>
            <person name="Pendleton A.L."/>
            <person name="Shen F."/>
            <person name="Emery S."/>
        </authorList>
    </citation>
    <scope>NUCLEOTIDE SEQUENCE [LARGE SCALE GENOMIC DNA]</scope>
    <source>
        <strain evidence="14">Great Dane</strain>
    </source>
</reference>
<feature type="coiled-coil region" evidence="11">
    <location>
        <begin position="890"/>
        <end position="938"/>
    </location>
</feature>
<comment type="subcellular location">
    <subcellularLocation>
        <location evidence="1">Cytoplasm</location>
        <location evidence="1">Cytoskeleton</location>
        <location evidence="1">Spindle</location>
    </subcellularLocation>
</comment>
<feature type="compositionally biased region" description="Basic and acidic residues" evidence="12">
    <location>
        <begin position="831"/>
        <end position="844"/>
    </location>
</feature>
<proteinExistence type="inferred from homology"/>
<feature type="region of interest" description="Disordered" evidence="12">
    <location>
        <begin position="1701"/>
        <end position="1745"/>
    </location>
</feature>
<evidence type="ECO:0000256" key="6">
    <source>
        <dbReference type="ARBA" id="ARBA00022840"/>
    </source>
</evidence>
<dbReference type="PROSITE" id="PS00411">
    <property type="entry name" value="KINESIN_MOTOR_1"/>
    <property type="match status" value="1"/>
</dbReference>
<evidence type="ECO:0000256" key="9">
    <source>
        <dbReference type="ARBA" id="ARBA00023212"/>
    </source>
</evidence>
<name>A0A8C0TV74_CANLF</name>
<feature type="region of interest" description="Disordered" evidence="12">
    <location>
        <begin position="808"/>
        <end position="883"/>
    </location>
</feature>
<dbReference type="CDD" id="cd01368">
    <property type="entry name" value="KISc_KIF23_like"/>
    <property type="match status" value="1"/>
</dbReference>
<dbReference type="PANTHER" id="PTHR47970:SF29">
    <property type="entry name" value="KINESIN FAMILY MEMBER 20B"/>
    <property type="match status" value="1"/>
</dbReference>
<keyword evidence="2" id="KW-0963">Cytoplasm</keyword>
<dbReference type="Gene3D" id="3.40.850.10">
    <property type="entry name" value="Kinesin motor domain"/>
    <property type="match status" value="1"/>
</dbReference>